<dbReference type="Gene3D" id="3.30.300.20">
    <property type="match status" value="2"/>
</dbReference>
<keyword evidence="4 6" id="KW-0805">Transcription regulation</keyword>
<dbReference type="GO" id="GO:0006353">
    <property type="term" value="P:DNA-templated transcription termination"/>
    <property type="evidence" value="ECO:0007669"/>
    <property type="project" value="UniProtKB-UniRule"/>
</dbReference>
<evidence type="ECO:0000256" key="2">
    <source>
        <dbReference type="ARBA" id="ARBA00022490"/>
    </source>
</evidence>
<keyword evidence="1 6" id="KW-0806">Transcription termination</keyword>
<organism evidence="9 10">
    <name type="scientific">Halobaculum gomorrense</name>
    <dbReference type="NCBI Taxonomy" id="43928"/>
    <lineage>
        <taxon>Archaea</taxon>
        <taxon>Methanobacteriati</taxon>
        <taxon>Methanobacteriota</taxon>
        <taxon>Stenosarchaea group</taxon>
        <taxon>Halobacteria</taxon>
        <taxon>Halobacteriales</taxon>
        <taxon>Haloferacaceae</taxon>
        <taxon>Halobaculum</taxon>
    </lineage>
</organism>
<evidence type="ECO:0000256" key="3">
    <source>
        <dbReference type="ARBA" id="ARBA00022884"/>
    </source>
</evidence>
<keyword evidence="2 6" id="KW-0963">Cytoplasm</keyword>
<dbReference type="HAMAP" id="MF_00945_A">
    <property type="entry name" value="NusA_A"/>
    <property type="match status" value="1"/>
</dbReference>
<dbReference type="OrthoDB" id="4116at2157"/>
<dbReference type="STRING" id="43928.SAMN05443636_0320"/>
<accession>A0A1M5JZW1</accession>
<dbReference type="NCBIfam" id="TIGR01952">
    <property type="entry name" value="nusA_arch"/>
    <property type="match status" value="1"/>
</dbReference>
<dbReference type="Proteomes" id="UP000184357">
    <property type="component" value="Unassembled WGS sequence"/>
</dbReference>
<protein>
    <recommendedName>
        <fullName evidence="6">Probable transcription termination protein NusA</fullName>
    </recommendedName>
</protein>
<evidence type="ECO:0000256" key="7">
    <source>
        <dbReference type="PROSITE-ProRule" id="PRU00117"/>
    </source>
</evidence>
<dbReference type="InterPro" id="IPR058582">
    <property type="entry name" value="KH_NusA_2nd"/>
</dbReference>
<feature type="domain" description="NusA-like second KH" evidence="8">
    <location>
        <begin position="76"/>
        <end position="138"/>
    </location>
</feature>
<dbReference type="InterPro" id="IPR030842">
    <property type="entry name" value="TF_NusA_bacterial"/>
</dbReference>
<evidence type="ECO:0000259" key="8">
    <source>
        <dbReference type="Pfam" id="PF26594"/>
    </source>
</evidence>
<dbReference type="GO" id="GO:0003723">
    <property type="term" value="F:RNA binding"/>
    <property type="evidence" value="ECO:0007669"/>
    <property type="project" value="UniProtKB-UniRule"/>
</dbReference>
<proteinExistence type="inferred from homology"/>
<keyword evidence="3 7" id="KW-0694">RNA-binding</keyword>
<dbReference type="PANTHER" id="PTHR22648">
    <property type="entry name" value="TRANSCRIPTION TERMINATION FACTOR NUSA"/>
    <property type="match status" value="1"/>
</dbReference>
<dbReference type="AlphaFoldDB" id="A0A1M5JZW1"/>
<evidence type="ECO:0000256" key="5">
    <source>
        <dbReference type="ARBA" id="ARBA00023163"/>
    </source>
</evidence>
<dbReference type="SUPFAM" id="SSF54814">
    <property type="entry name" value="Prokaryotic type KH domain (KH-domain type II)"/>
    <property type="match status" value="2"/>
</dbReference>
<dbReference type="CDD" id="cd22531">
    <property type="entry name" value="KH-II_NusA_arch_rpt2"/>
    <property type="match status" value="1"/>
</dbReference>
<gene>
    <name evidence="6" type="primary">nusA</name>
    <name evidence="9" type="ORF">SAMN05443636_0320</name>
</gene>
<evidence type="ECO:0000256" key="4">
    <source>
        <dbReference type="ARBA" id="ARBA00023015"/>
    </source>
</evidence>
<dbReference type="InterPro" id="IPR009019">
    <property type="entry name" value="KH_sf_prok-type"/>
</dbReference>
<comment type="subcellular location">
    <subcellularLocation>
        <location evidence="6">Cytoplasm</location>
    </subcellularLocation>
</comment>
<evidence type="ECO:0000313" key="9">
    <source>
        <dbReference type="EMBL" id="SHG45840.1"/>
    </source>
</evidence>
<evidence type="ECO:0000256" key="6">
    <source>
        <dbReference type="HAMAP-Rule" id="MF_00945"/>
    </source>
</evidence>
<dbReference type="PROSITE" id="PS50084">
    <property type="entry name" value="KH_TYPE_1"/>
    <property type="match status" value="1"/>
</dbReference>
<dbReference type="EMBL" id="FQWV01000001">
    <property type="protein sequence ID" value="SHG45840.1"/>
    <property type="molecule type" value="Genomic_DNA"/>
</dbReference>
<evidence type="ECO:0000256" key="1">
    <source>
        <dbReference type="ARBA" id="ARBA00022472"/>
    </source>
</evidence>
<dbReference type="PANTHER" id="PTHR22648:SF0">
    <property type="entry name" value="TRANSCRIPTION TERMINATION_ANTITERMINATION PROTEIN NUSA"/>
    <property type="match status" value="1"/>
</dbReference>
<sequence>MRVEISDEARRYIGTFDDLVGVAPLDCLVEADGDRLIFLIPAGEMAEAVGPGGKTVERVEEQLGASVELVENADTPEAFVANALAPAAVRGVTVSHQNDVVAYAEVVEADRGVAIGAGGRNIEVARTLAKRHFDIDDVQLA</sequence>
<dbReference type="InterPro" id="IPR010212">
    <property type="entry name" value="NusA_arc"/>
</dbReference>
<name>A0A1M5JZW1_9EURY</name>
<comment type="function">
    <text evidence="6">Participates in transcription termination.</text>
</comment>
<keyword evidence="5 6" id="KW-0804">Transcription</keyword>
<dbReference type="Pfam" id="PF26594">
    <property type="entry name" value="KH_NusA_2nd"/>
    <property type="match status" value="1"/>
</dbReference>
<keyword evidence="10" id="KW-1185">Reference proteome</keyword>
<dbReference type="InterPro" id="IPR015946">
    <property type="entry name" value="KH_dom-like_a/b"/>
</dbReference>
<dbReference type="RefSeq" id="WP_073306654.1">
    <property type="nucleotide sequence ID" value="NZ_FQWV01000001.1"/>
</dbReference>
<dbReference type="GO" id="GO:0031564">
    <property type="term" value="P:transcription antitermination"/>
    <property type="evidence" value="ECO:0007669"/>
    <property type="project" value="InterPro"/>
</dbReference>
<comment type="similarity">
    <text evidence="6">Belongs to the NusA family.</text>
</comment>
<evidence type="ECO:0000313" key="10">
    <source>
        <dbReference type="Proteomes" id="UP000184357"/>
    </source>
</evidence>
<dbReference type="GO" id="GO:0005829">
    <property type="term" value="C:cytosol"/>
    <property type="evidence" value="ECO:0007669"/>
    <property type="project" value="TreeGrafter"/>
</dbReference>
<reference evidence="9 10" key="1">
    <citation type="submission" date="2016-11" db="EMBL/GenBank/DDBJ databases">
        <authorList>
            <person name="Jaros S."/>
            <person name="Januszkiewicz K."/>
            <person name="Wedrychowicz H."/>
        </authorList>
    </citation>
    <scope>NUCLEOTIDE SEQUENCE [LARGE SCALE GENOMIC DNA]</scope>
    <source>
        <strain evidence="9 10">DSM 9297</strain>
    </source>
</reference>